<proteinExistence type="inferred from homology"/>
<dbReference type="GO" id="GO:0006357">
    <property type="term" value="P:regulation of transcription by RNA polymerase II"/>
    <property type="evidence" value="ECO:0007669"/>
    <property type="project" value="TreeGrafter"/>
</dbReference>
<dbReference type="GO" id="GO:0016592">
    <property type="term" value="C:mediator complex"/>
    <property type="evidence" value="ECO:0007669"/>
    <property type="project" value="InterPro"/>
</dbReference>
<evidence type="ECO:0000256" key="4">
    <source>
        <dbReference type="ARBA" id="ARBA00023015"/>
    </source>
</evidence>
<evidence type="ECO:0000256" key="7">
    <source>
        <dbReference type="ARBA" id="ARBA00023242"/>
    </source>
</evidence>
<dbReference type="Pfam" id="PF11568">
    <property type="entry name" value="Med29"/>
    <property type="match status" value="1"/>
</dbReference>
<dbReference type="HOGENOM" id="CLU_101133_0_0_1"/>
<dbReference type="GO" id="GO:0003712">
    <property type="term" value="F:transcription coregulator activity"/>
    <property type="evidence" value="ECO:0007669"/>
    <property type="project" value="TreeGrafter"/>
</dbReference>
<comment type="similarity">
    <text evidence="2">Belongs to the Mediator complex subunit 29 family.</text>
</comment>
<dbReference type="Proteomes" id="UP000014500">
    <property type="component" value="Unassembled WGS sequence"/>
</dbReference>
<reference evidence="11" key="1">
    <citation type="submission" date="2011-05" db="EMBL/GenBank/DDBJ databases">
        <authorList>
            <person name="Richards S.R."/>
            <person name="Qu J."/>
            <person name="Jiang H."/>
            <person name="Jhangiani S.N."/>
            <person name="Agravi P."/>
            <person name="Goodspeed R."/>
            <person name="Gross S."/>
            <person name="Mandapat C."/>
            <person name="Jackson L."/>
            <person name="Mathew T."/>
            <person name="Pu L."/>
            <person name="Thornton R."/>
            <person name="Saada N."/>
            <person name="Wilczek-Boney K.B."/>
            <person name="Lee S."/>
            <person name="Kovar C."/>
            <person name="Wu Y."/>
            <person name="Scherer S.E."/>
            <person name="Worley K.C."/>
            <person name="Muzny D.M."/>
            <person name="Gibbs R."/>
        </authorList>
    </citation>
    <scope>NUCLEOTIDE SEQUENCE</scope>
    <source>
        <strain evidence="11">Brora</strain>
    </source>
</reference>
<dbReference type="InterPro" id="IPR021018">
    <property type="entry name" value="Mediator_Med29_met"/>
</dbReference>
<evidence type="ECO:0000256" key="6">
    <source>
        <dbReference type="ARBA" id="ARBA00023163"/>
    </source>
</evidence>
<evidence type="ECO:0000256" key="8">
    <source>
        <dbReference type="ARBA" id="ARBA00030916"/>
    </source>
</evidence>
<sequence length="171" mass="19149">MAVPMQGMSMPTQPCVLPQQQQGVNQQTQNIGMEKLDNIAKVKSLLWPLKESVANTMKVAAQNIYLNATVDAGLKTNDSSMPRFDKHLEEFYALCDQIELHLKTTLECCNITSCSQRYSPFLVSKTENIPIIADNLTYNQYLNTVRTQVGYAKEIHDALMMAARSITNSSD</sequence>
<accession>T1J5W9</accession>
<dbReference type="OMA" id="NHYLPGP"/>
<dbReference type="AlphaFoldDB" id="T1J5W9"/>
<dbReference type="PANTHER" id="PTHR28314">
    <property type="entry name" value="MEDIATOR OF RNA POLYMERASE II TRANSCRIPTION SUBUNIT 29"/>
    <property type="match status" value="1"/>
</dbReference>
<comment type="subcellular location">
    <subcellularLocation>
        <location evidence="1">Nucleus</location>
    </subcellularLocation>
</comment>
<evidence type="ECO:0000313" key="10">
    <source>
        <dbReference type="EnsemblMetazoa" id="SMAR009028-PA"/>
    </source>
</evidence>
<dbReference type="EMBL" id="JH431868">
    <property type="status" value="NOT_ANNOTATED_CDS"/>
    <property type="molecule type" value="Genomic_DNA"/>
</dbReference>
<reference evidence="10" key="2">
    <citation type="submission" date="2015-02" db="UniProtKB">
        <authorList>
            <consortium name="EnsemblMetazoa"/>
        </authorList>
    </citation>
    <scope>IDENTIFICATION</scope>
</reference>
<keyword evidence="7" id="KW-0539">Nucleus</keyword>
<evidence type="ECO:0000256" key="1">
    <source>
        <dbReference type="ARBA" id="ARBA00004123"/>
    </source>
</evidence>
<keyword evidence="6" id="KW-0804">Transcription</keyword>
<evidence type="ECO:0000313" key="11">
    <source>
        <dbReference type="Proteomes" id="UP000014500"/>
    </source>
</evidence>
<protein>
    <recommendedName>
        <fullName evidence="3">Mediator of RNA polymerase II transcription subunit 29</fullName>
    </recommendedName>
    <alternativeName>
        <fullName evidence="9">Mediator complex subunit 29</fullName>
    </alternativeName>
    <alternativeName>
        <fullName evidence="8">Protein intersex</fullName>
    </alternativeName>
</protein>
<dbReference type="PhylomeDB" id="T1J5W9"/>
<evidence type="ECO:0000256" key="9">
    <source>
        <dbReference type="ARBA" id="ARBA00031963"/>
    </source>
</evidence>
<keyword evidence="5" id="KW-0010">Activator</keyword>
<evidence type="ECO:0000256" key="2">
    <source>
        <dbReference type="ARBA" id="ARBA00009851"/>
    </source>
</evidence>
<dbReference type="EnsemblMetazoa" id="SMAR009028-RA">
    <property type="protein sequence ID" value="SMAR009028-PA"/>
    <property type="gene ID" value="SMAR009028"/>
</dbReference>
<keyword evidence="11" id="KW-1185">Reference proteome</keyword>
<dbReference type="eggNOG" id="ENOG502QRNJ">
    <property type="taxonomic scope" value="Eukaryota"/>
</dbReference>
<evidence type="ECO:0000256" key="3">
    <source>
        <dbReference type="ARBA" id="ARBA00019684"/>
    </source>
</evidence>
<evidence type="ECO:0000256" key="5">
    <source>
        <dbReference type="ARBA" id="ARBA00023159"/>
    </source>
</evidence>
<name>T1J5W9_STRMM</name>
<dbReference type="STRING" id="126957.T1J5W9"/>
<keyword evidence="4" id="KW-0805">Transcription regulation</keyword>
<organism evidence="10 11">
    <name type="scientific">Strigamia maritima</name>
    <name type="common">European centipede</name>
    <name type="synonym">Geophilus maritimus</name>
    <dbReference type="NCBI Taxonomy" id="126957"/>
    <lineage>
        <taxon>Eukaryota</taxon>
        <taxon>Metazoa</taxon>
        <taxon>Ecdysozoa</taxon>
        <taxon>Arthropoda</taxon>
        <taxon>Myriapoda</taxon>
        <taxon>Chilopoda</taxon>
        <taxon>Pleurostigmophora</taxon>
        <taxon>Geophilomorpha</taxon>
        <taxon>Linotaeniidae</taxon>
        <taxon>Strigamia</taxon>
    </lineage>
</organism>
<dbReference type="PANTHER" id="PTHR28314:SF1">
    <property type="entry name" value="MEDIATOR OF RNA POLYMERASE II TRANSCRIPTION SUBUNIT 29"/>
    <property type="match status" value="1"/>
</dbReference>